<feature type="transmembrane region" description="Helical" evidence="1">
    <location>
        <begin position="134"/>
        <end position="156"/>
    </location>
</feature>
<reference evidence="2" key="1">
    <citation type="submission" date="2020-08" db="EMBL/GenBank/DDBJ databases">
        <title>Genome public.</title>
        <authorList>
            <person name="Liu C."/>
            <person name="Sun Q."/>
        </authorList>
    </citation>
    <scope>NUCLEOTIDE SEQUENCE</scope>
    <source>
        <strain evidence="2">BX8</strain>
    </source>
</reference>
<feature type="transmembrane region" description="Helical" evidence="1">
    <location>
        <begin position="77"/>
        <end position="96"/>
    </location>
</feature>
<feature type="transmembrane region" description="Helical" evidence="1">
    <location>
        <begin position="255"/>
        <end position="275"/>
    </location>
</feature>
<proteinExistence type="predicted"/>
<sequence length="336" mass="36428">MTQYFSMPTAVVLTLLAAAMWGSWMQVVKLKKDFPIAGIVFWLYLFSFVFVWAITLVLAPSLLPQGIWTVTMQNLPVIGKILMGGAMMSVGMLLSLTVMHSIGLMLATTLSGTITSILGIFTSVSEEGLPDNPFALPLIIATTVVFLLASFVCSYASQQCGKDRLLAQGGRGAVVKQKSTVTFKVVLMILLNSVLANGWSIGTASGTAAGLPPILTCAYLCTGSTISTLLVCSFLFTRQKCWKTIFCVGTSKRPLLLGVVSGLCHYGGNLMSIYSMPTISATLSFLFGRTANLWTYFWGFYYKEFQGARKRTLAVLSLGLLLYFGGLGLLFLYNFS</sequence>
<feature type="transmembrane region" description="Helical" evidence="1">
    <location>
        <begin position="36"/>
        <end position="57"/>
    </location>
</feature>
<keyword evidence="1" id="KW-0812">Transmembrane</keyword>
<organism evidence="2 3">
    <name type="scientific">Anaerofilum hominis</name>
    <dbReference type="NCBI Taxonomy" id="2763016"/>
    <lineage>
        <taxon>Bacteria</taxon>
        <taxon>Bacillati</taxon>
        <taxon>Bacillota</taxon>
        <taxon>Clostridia</taxon>
        <taxon>Eubacteriales</taxon>
        <taxon>Oscillospiraceae</taxon>
        <taxon>Anaerofilum</taxon>
    </lineage>
</organism>
<feature type="transmembrane region" description="Helical" evidence="1">
    <location>
        <begin position="103"/>
        <end position="122"/>
    </location>
</feature>
<comment type="caution">
    <text evidence="2">The sequence shown here is derived from an EMBL/GenBank/DDBJ whole genome shotgun (WGS) entry which is preliminary data.</text>
</comment>
<accession>A0A923L101</accession>
<feature type="transmembrane region" description="Helical" evidence="1">
    <location>
        <begin position="213"/>
        <end position="235"/>
    </location>
</feature>
<name>A0A923L101_9FIRM</name>
<evidence type="ECO:0000313" key="3">
    <source>
        <dbReference type="Proteomes" id="UP000659630"/>
    </source>
</evidence>
<feature type="transmembrane region" description="Helical" evidence="1">
    <location>
        <begin position="6"/>
        <end position="24"/>
    </location>
</feature>
<dbReference type="RefSeq" id="WP_186887745.1">
    <property type="nucleotide sequence ID" value="NZ_JACONZ010000002.1"/>
</dbReference>
<keyword evidence="3" id="KW-1185">Reference proteome</keyword>
<evidence type="ECO:0000313" key="2">
    <source>
        <dbReference type="EMBL" id="MBC5581390.1"/>
    </source>
</evidence>
<dbReference type="AlphaFoldDB" id="A0A923L101"/>
<keyword evidence="1" id="KW-0472">Membrane</keyword>
<feature type="transmembrane region" description="Helical" evidence="1">
    <location>
        <begin position="281"/>
        <end position="301"/>
    </location>
</feature>
<feature type="transmembrane region" description="Helical" evidence="1">
    <location>
        <begin position="181"/>
        <end position="201"/>
    </location>
</feature>
<feature type="transmembrane region" description="Helical" evidence="1">
    <location>
        <begin position="313"/>
        <end position="333"/>
    </location>
</feature>
<dbReference type="EMBL" id="JACONZ010000002">
    <property type="protein sequence ID" value="MBC5581390.1"/>
    <property type="molecule type" value="Genomic_DNA"/>
</dbReference>
<keyword evidence="1" id="KW-1133">Transmembrane helix</keyword>
<protein>
    <submittedName>
        <fullName evidence="2">Uncharacterized protein</fullName>
    </submittedName>
</protein>
<gene>
    <name evidence="2" type="ORF">H8S23_07690</name>
</gene>
<dbReference type="Proteomes" id="UP000659630">
    <property type="component" value="Unassembled WGS sequence"/>
</dbReference>
<evidence type="ECO:0000256" key="1">
    <source>
        <dbReference type="SAM" id="Phobius"/>
    </source>
</evidence>